<dbReference type="RefSeq" id="WP_152196737.1">
    <property type="nucleotide sequence ID" value="NZ_VUKD01000007.1"/>
</dbReference>
<organism evidence="2 3">
    <name type="scientific">Georgenia subflava</name>
    <dbReference type="NCBI Taxonomy" id="1622177"/>
    <lineage>
        <taxon>Bacteria</taxon>
        <taxon>Bacillati</taxon>
        <taxon>Actinomycetota</taxon>
        <taxon>Actinomycetes</taxon>
        <taxon>Micrococcales</taxon>
        <taxon>Bogoriellaceae</taxon>
        <taxon>Georgenia</taxon>
    </lineage>
</organism>
<protein>
    <submittedName>
        <fullName evidence="2">DUF4440 domain-containing protein</fullName>
    </submittedName>
</protein>
<name>A0A6N7EI22_9MICO</name>
<dbReference type="EMBL" id="WHPC01000060">
    <property type="protein sequence ID" value="MPV38042.1"/>
    <property type="molecule type" value="Genomic_DNA"/>
</dbReference>
<dbReference type="OrthoDB" id="7375616at2"/>
<gene>
    <name evidence="2" type="ORF">GB881_13475</name>
</gene>
<keyword evidence="3" id="KW-1185">Reference proteome</keyword>
<dbReference type="AlphaFoldDB" id="A0A6N7EI22"/>
<dbReference type="Gene3D" id="3.10.450.50">
    <property type="match status" value="1"/>
</dbReference>
<dbReference type="Pfam" id="PF14534">
    <property type="entry name" value="DUF4440"/>
    <property type="match status" value="1"/>
</dbReference>
<dbReference type="InterPro" id="IPR027843">
    <property type="entry name" value="DUF4440"/>
</dbReference>
<reference evidence="2 3" key="1">
    <citation type="submission" date="2019-10" db="EMBL/GenBank/DDBJ databases">
        <title>Georgenia wutianyii sp. nov. and Georgenia yuyongxinii sp. nov. isolated from plateau pika (Ochotona curzoniae) in the Qinghai-Tibet plateau of China.</title>
        <authorList>
            <person name="Tian Z."/>
        </authorList>
    </citation>
    <scope>NUCLEOTIDE SEQUENCE [LARGE SCALE GENOMIC DNA]</scope>
    <source>
        <strain evidence="2 3">JCM 19765</strain>
    </source>
</reference>
<accession>A0A6N7EI22</accession>
<comment type="caution">
    <text evidence="2">The sequence shown here is derived from an EMBL/GenBank/DDBJ whole genome shotgun (WGS) entry which is preliminary data.</text>
</comment>
<dbReference type="Proteomes" id="UP000437709">
    <property type="component" value="Unassembled WGS sequence"/>
</dbReference>
<evidence type="ECO:0000259" key="1">
    <source>
        <dbReference type="Pfam" id="PF14534"/>
    </source>
</evidence>
<evidence type="ECO:0000313" key="3">
    <source>
        <dbReference type="Proteomes" id="UP000437709"/>
    </source>
</evidence>
<dbReference type="SUPFAM" id="SSF54427">
    <property type="entry name" value="NTF2-like"/>
    <property type="match status" value="1"/>
</dbReference>
<proteinExistence type="predicted"/>
<sequence>MSTTPFIENATDLHPAWGERFNAGDVDGMLALAEEGSGFVPQPGTLVFGEDYRAGLEGFVAMGLPINLTLRQSFVVDEIALLIYDWTIKGTSTDGNEVDLAGATSDVARRGADGGWRFVIDNPFGTA</sequence>
<dbReference type="InterPro" id="IPR032710">
    <property type="entry name" value="NTF2-like_dom_sf"/>
</dbReference>
<evidence type="ECO:0000313" key="2">
    <source>
        <dbReference type="EMBL" id="MPV38042.1"/>
    </source>
</evidence>
<feature type="domain" description="DUF4440" evidence="1">
    <location>
        <begin position="13"/>
        <end position="117"/>
    </location>
</feature>